<dbReference type="InterPro" id="IPR037523">
    <property type="entry name" value="VOC_core"/>
</dbReference>
<dbReference type="InterPro" id="IPR052164">
    <property type="entry name" value="Anthracycline_SecMetBiosynth"/>
</dbReference>
<dbReference type="EMBL" id="QOCI01000004">
    <property type="protein sequence ID" value="RRR19124.1"/>
    <property type="molecule type" value="Genomic_DNA"/>
</dbReference>
<dbReference type="GeneID" id="78120810"/>
<dbReference type="Proteomes" id="UP000274327">
    <property type="component" value="Unassembled WGS sequence"/>
</dbReference>
<evidence type="ECO:0000313" key="4">
    <source>
        <dbReference type="Proteomes" id="UP000274327"/>
    </source>
</evidence>
<reference evidence="3 4" key="1">
    <citation type="submission" date="2018-07" db="EMBL/GenBank/DDBJ databases">
        <title>Brachybacteriurn paraconglorneratum KCTC 9916.</title>
        <authorList>
            <person name="Li Y."/>
        </authorList>
    </citation>
    <scope>NUCLEOTIDE SEQUENCE [LARGE SCALE GENOMIC DNA]</scope>
    <source>
        <strain evidence="3 4">KCTC 9916</strain>
    </source>
</reference>
<protein>
    <submittedName>
        <fullName evidence="3">VOC family protein</fullName>
    </submittedName>
</protein>
<dbReference type="InterPro" id="IPR004360">
    <property type="entry name" value="Glyas_Fos-R_dOase_dom"/>
</dbReference>
<evidence type="ECO:0000313" key="3">
    <source>
        <dbReference type="EMBL" id="RRR19124.1"/>
    </source>
</evidence>
<gene>
    <name evidence="3" type="ORF">DS079_07210</name>
</gene>
<sequence length="155" mass="16103">MTENSAQGGTAGSTDGDTAQGQDWSKGRPVHFEIQAADPQRAVEFYTSVFGWTTEDWSGFAGMPYFGVTTGTGPGIDGAILGRPGGENAEVGGPVMGATLTMGVADFDEVAARITAAGGTVALPKYALPGMAWQGYFHDTENNVFGIHQPDPEAK</sequence>
<evidence type="ECO:0000256" key="1">
    <source>
        <dbReference type="SAM" id="MobiDB-lite"/>
    </source>
</evidence>
<feature type="compositionally biased region" description="Low complexity" evidence="1">
    <location>
        <begin position="1"/>
        <end position="21"/>
    </location>
</feature>
<dbReference type="PANTHER" id="PTHR33993:SF2">
    <property type="entry name" value="VOC DOMAIN-CONTAINING PROTEIN"/>
    <property type="match status" value="1"/>
</dbReference>
<feature type="domain" description="VOC" evidence="2">
    <location>
        <begin position="28"/>
        <end position="150"/>
    </location>
</feature>
<name>A0A3R8SQL7_9MICO</name>
<dbReference type="PROSITE" id="PS51819">
    <property type="entry name" value="VOC"/>
    <property type="match status" value="1"/>
</dbReference>
<keyword evidence="4" id="KW-1185">Reference proteome</keyword>
<dbReference type="PANTHER" id="PTHR33993">
    <property type="entry name" value="GLYOXALASE-RELATED"/>
    <property type="match status" value="1"/>
</dbReference>
<dbReference type="AlphaFoldDB" id="A0A3R8SQL7"/>
<proteinExistence type="predicted"/>
<dbReference type="InterPro" id="IPR029068">
    <property type="entry name" value="Glyas_Bleomycin-R_OHBP_Dase"/>
</dbReference>
<dbReference type="Pfam" id="PF00903">
    <property type="entry name" value="Glyoxalase"/>
    <property type="match status" value="1"/>
</dbReference>
<dbReference type="RefSeq" id="WP_126986128.1">
    <property type="nucleotide sequence ID" value="NZ_JBITWK010000002.1"/>
</dbReference>
<feature type="region of interest" description="Disordered" evidence="1">
    <location>
        <begin position="1"/>
        <end position="27"/>
    </location>
</feature>
<dbReference type="CDD" id="cd07247">
    <property type="entry name" value="SgaA_N_like"/>
    <property type="match status" value="1"/>
</dbReference>
<evidence type="ECO:0000259" key="2">
    <source>
        <dbReference type="PROSITE" id="PS51819"/>
    </source>
</evidence>
<dbReference type="Gene3D" id="3.10.180.10">
    <property type="entry name" value="2,3-Dihydroxybiphenyl 1,2-Dioxygenase, domain 1"/>
    <property type="match status" value="1"/>
</dbReference>
<organism evidence="3 4">
    <name type="scientific">Brachybacterium paraconglomeratum</name>
    <dbReference type="NCBI Taxonomy" id="173362"/>
    <lineage>
        <taxon>Bacteria</taxon>
        <taxon>Bacillati</taxon>
        <taxon>Actinomycetota</taxon>
        <taxon>Actinomycetes</taxon>
        <taxon>Micrococcales</taxon>
        <taxon>Dermabacteraceae</taxon>
        <taxon>Brachybacterium</taxon>
    </lineage>
</organism>
<dbReference type="SUPFAM" id="SSF54593">
    <property type="entry name" value="Glyoxalase/Bleomycin resistance protein/Dihydroxybiphenyl dioxygenase"/>
    <property type="match status" value="1"/>
</dbReference>
<accession>A0A3R8SQL7</accession>
<comment type="caution">
    <text evidence="3">The sequence shown here is derived from an EMBL/GenBank/DDBJ whole genome shotgun (WGS) entry which is preliminary data.</text>
</comment>